<dbReference type="InterPro" id="IPR048254">
    <property type="entry name" value="CDP_ALCOHOL_P_TRANSF_CS"/>
</dbReference>
<dbReference type="GO" id="GO:0032049">
    <property type="term" value="P:cardiolipin biosynthetic process"/>
    <property type="evidence" value="ECO:0007669"/>
    <property type="project" value="TreeGrafter"/>
</dbReference>
<evidence type="ECO:0000256" key="3">
    <source>
        <dbReference type="ARBA" id="ARBA00022679"/>
    </source>
</evidence>
<evidence type="ECO:0000256" key="11">
    <source>
        <dbReference type="SAM" id="MobiDB-lite"/>
    </source>
</evidence>
<dbReference type="GO" id="GO:0005739">
    <property type="term" value="C:mitochondrion"/>
    <property type="evidence" value="ECO:0007669"/>
    <property type="project" value="TreeGrafter"/>
</dbReference>
<dbReference type="Gene3D" id="1.20.120.1760">
    <property type="match status" value="1"/>
</dbReference>
<evidence type="ECO:0000256" key="10">
    <source>
        <dbReference type="RuleBase" id="RU003750"/>
    </source>
</evidence>
<keyword evidence="6" id="KW-0443">Lipid metabolism</keyword>
<dbReference type="PANTHER" id="PTHR14269:SF60">
    <property type="entry name" value="CARDIOLIPIN SYNTHASE (CMP-FORMING)"/>
    <property type="match status" value="1"/>
</dbReference>
<dbReference type="GeneID" id="30036185"/>
<evidence type="ECO:0000313" key="14">
    <source>
        <dbReference type="Proteomes" id="UP000189580"/>
    </source>
</evidence>
<evidence type="ECO:0000256" key="5">
    <source>
        <dbReference type="ARBA" id="ARBA00022989"/>
    </source>
</evidence>
<keyword evidence="9" id="KW-1208">Phospholipid metabolism</keyword>
<dbReference type="PROSITE" id="PS00379">
    <property type="entry name" value="CDP_ALCOHOL_P_TRANSF"/>
    <property type="match status" value="1"/>
</dbReference>
<keyword evidence="2" id="KW-0444">Lipid biosynthesis</keyword>
<keyword evidence="8" id="KW-0594">Phospholipid biosynthesis</keyword>
<name>A0A161HH32_9ASCO</name>
<keyword evidence="7 12" id="KW-0472">Membrane</keyword>
<dbReference type="InterPro" id="IPR050324">
    <property type="entry name" value="CDP-alcohol_PTase-I"/>
</dbReference>
<dbReference type="GO" id="GO:0043337">
    <property type="term" value="F:cardiolipin synthase (CMP-forming)"/>
    <property type="evidence" value="ECO:0007669"/>
    <property type="project" value="TreeGrafter"/>
</dbReference>
<protein>
    <submittedName>
        <fullName evidence="13">Cardiolipin synthase</fullName>
    </submittedName>
</protein>
<dbReference type="Pfam" id="PF01066">
    <property type="entry name" value="CDP-OH_P_transf"/>
    <property type="match status" value="1"/>
</dbReference>
<feature type="compositionally biased region" description="Basic and acidic residues" evidence="11">
    <location>
        <begin position="82"/>
        <end position="91"/>
    </location>
</feature>
<feature type="transmembrane region" description="Helical" evidence="12">
    <location>
        <begin position="273"/>
        <end position="291"/>
    </location>
</feature>
<keyword evidence="4 12" id="KW-0812">Transmembrane</keyword>
<evidence type="ECO:0000256" key="6">
    <source>
        <dbReference type="ARBA" id="ARBA00023098"/>
    </source>
</evidence>
<comment type="similarity">
    <text evidence="10">Belongs to the CDP-alcohol phosphatidyltransferase class-I family.</text>
</comment>
<dbReference type="OrthoDB" id="10020554at2759"/>
<evidence type="ECO:0000256" key="8">
    <source>
        <dbReference type="ARBA" id="ARBA00023209"/>
    </source>
</evidence>
<keyword evidence="3 10" id="KW-0808">Transferase</keyword>
<accession>A0A161HH32</accession>
<evidence type="ECO:0000256" key="2">
    <source>
        <dbReference type="ARBA" id="ARBA00022516"/>
    </source>
</evidence>
<proteinExistence type="inferred from homology"/>
<organism evidence="13 14">
    <name type="scientific">Sugiyamaella lignohabitans</name>
    <dbReference type="NCBI Taxonomy" id="796027"/>
    <lineage>
        <taxon>Eukaryota</taxon>
        <taxon>Fungi</taxon>
        <taxon>Dikarya</taxon>
        <taxon>Ascomycota</taxon>
        <taxon>Saccharomycotina</taxon>
        <taxon>Dipodascomycetes</taxon>
        <taxon>Dipodascales</taxon>
        <taxon>Trichomonascaceae</taxon>
        <taxon>Sugiyamaella</taxon>
    </lineage>
</organism>
<dbReference type="GO" id="GO:0016020">
    <property type="term" value="C:membrane"/>
    <property type="evidence" value="ECO:0007669"/>
    <property type="project" value="UniProtKB-SubCell"/>
</dbReference>
<evidence type="ECO:0000256" key="12">
    <source>
        <dbReference type="SAM" id="Phobius"/>
    </source>
</evidence>
<dbReference type="Proteomes" id="UP000189580">
    <property type="component" value="Chromosome c"/>
</dbReference>
<keyword evidence="14" id="KW-1185">Reference proteome</keyword>
<feature type="transmembrane region" description="Helical" evidence="12">
    <location>
        <begin position="232"/>
        <end position="252"/>
    </location>
</feature>
<feature type="region of interest" description="Disordered" evidence="11">
    <location>
        <begin position="81"/>
        <end position="125"/>
    </location>
</feature>
<feature type="compositionally biased region" description="Low complexity" evidence="11">
    <location>
        <begin position="92"/>
        <end position="124"/>
    </location>
</feature>
<dbReference type="EMBL" id="CP014500">
    <property type="protein sequence ID" value="ANB11287.1"/>
    <property type="molecule type" value="Genomic_DNA"/>
</dbReference>
<sequence length="338" mass="36841">MSLIRDAGLLWKLQRLSPSYNVLGKSSTTIKSLGLHARGLASVRAPASSTSVLARRELSVKDFRNHLTYNQLVRRLSNSRLVSEEQREKTKPIATPAPASAANTTTSKNASSTTSTSTETAEIPVTKPKKPLKEDIWTIPNILTLSRLAAAPVIGYLIVDGQPFWALSLVVYSGITDLLDGYIARRFKMQSVVGSVIDPLADKALMMTLATCLGVSGDIPMAMAVIILGRDILLGLSAFYYRYISLPPPITFKRYWDFSIPSAEVHPTTISKYNTFFQMVYLGSSLIYPVIAPSLQTAAADNLGLGLTAMGYLVATTTIWSGLSYVFSKSAVKIIKQR</sequence>
<dbReference type="FunFam" id="1.20.120.1760:FF:000017">
    <property type="entry name" value="Phosphatidyl synthase"/>
    <property type="match status" value="1"/>
</dbReference>
<evidence type="ECO:0000256" key="9">
    <source>
        <dbReference type="ARBA" id="ARBA00023264"/>
    </source>
</evidence>
<gene>
    <name evidence="13" type="primary">CRD1</name>
    <name evidence="13" type="ORF">AWJ20_4091</name>
</gene>
<evidence type="ECO:0000313" key="13">
    <source>
        <dbReference type="EMBL" id="ANB11287.1"/>
    </source>
</evidence>
<evidence type="ECO:0000256" key="4">
    <source>
        <dbReference type="ARBA" id="ARBA00022692"/>
    </source>
</evidence>
<evidence type="ECO:0000256" key="1">
    <source>
        <dbReference type="ARBA" id="ARBA00004141"/>
    </source>
</evidence>
<reference evidence="13 14" key="1">
    <citation type="submission" date="2016-02" db="EMBL/GenBank/DDBJ databases">
        <title>Complete genome sequence and transcriptome regulation of the pentose utilising yeast Sugiyamaella lignohabitans.</title>
        <authorList>
            <person name="Bellasio M."/>
            <person name="Peymann A."/>
            <person name="Valli M."/>
            <person name="Sipitzky M."/>
            <person name="Graf A."/>
            <person name="Sauer M."/>
            <person name="Marx H."/>
            <person name="Mattanovich D."/>
        </authorList>
    </citation>
    <scope>NUCLEOTIDE SEQUENCE [LARGE SCALE GENOMIC DNA]</scope>
    <source>
        <strain evidence="13 14">CBS 10342</strain>
    </source>
</reference>
<dbReference type="AlphaFoldDB" id="A0A161HH32"/>
<evidence type="ECO:0000256" key="7">
    <source>
        <dbReference type="ARBA" id="ARBA00023136"/>
    </source>
</evidence>
<keyword evidence="5 12" id="KW-1133">Transmembrane helix</keyword>
<dbReference type="InterPro" id="IPR000462">
    <property type="entry name" value="CDP-OH_P_trans"/>
</dbReference>
<dbReference type="RefSeq" id="XP_018733764.1">
    <property type="nucleotide sequence ID" value="XM_018881145.1"/>
</dbReference>
<dbReference type="PANTHER" id="PTHR14269">
    <property type="entry name" value="CDP-DIACYLGLYCEROL--GLYCEROL-3-PHOSPHATE 3-PHOSPHATIDYLTRANSFERASE-RELATED"/>
    <property type="match status" value="1"/>
</dbReference>
<dbReference type="KEGG" id="slb:AWJ20_4091"/>
<dbReference type="InterPro" id="IPR043130">
    <property type="entry name" value="CDP-OH_PTrfase_TM_dom"/>
</dbReference>
<comment type="subcellular location">
    <subcellularLocation>
        <location evidence="1">Membrane</location>
        <topology evidence="1">Multi-pass membrane protein</topology>
    </subcellularLocation>
</comment>
<feature type="transmembrane region" description="Helical" evidence="12">
    <location>
        <begin position="303"/>
        <end position="328"/>
    </location>
</feature>